<feature type="domain" description="Ribbon-helix-helix protein CopG" evidence="1">
    <location>
        <begin position="2"/>
        <end position="40"/>
    </location>
</feature>
<evidence type="ECO:0000259" key="1">
    <source>
        <dbReference type="Pfam" id="PF01402"/>
    </source>
</evidence>
<dbReference type="EMBL" id="BARS01025424">
    <property type="protein sequence ID" value="GAG03999.1"/>
    <property type="molecule type" value="Genomic_DNA"/>
</dbReference>
<protein>
    <recommendedName>
        <fullName evidence="1">Ribbon-helix-helix protein CopG domain-containing protein</fullName>
    </recommendedName>
</protein>
<dbReference type="Pfam" id="PF01402">
    <property type="entry name" value="RHH_1"/>
    <property type="match status" value="1"/>
</dbReference>
<dbReference type="GO" id="GO:0006355">
    <property type="term" value="P:regulation of DNA-templated transcription"/>
    <property type="evidence" value="ECO:0007669"/>
    <property type="project" value="InterPro"/>
</dbReference>
<sequence length="82" mass="9166">MVRTQIQLTEEQSQKLKGLAARKGISVAEVIRRSVDNLLASEDLPDEDEIKAKARSVFGAFQDLKSDVSEKHDDYLSEAYLA</sequence>
<reference evidence="2" key="1">
    <citation type="journal article" date="2014" name="Front. Microbiol.">
        <title>High frequency of phylogenetically diverse reductive dehalogenase-homologous genes in deep subseafloor sedimentary metagenomes.</title>
        <authorList>
            <person name="Kawai M."/>
            <person name="Futagami T."/>
            <person name="Toyoda A."/>
            <person name="Takaki Y."/>
            <person name="Nishi S."/>
            <person name="Hori S."/>
            <person name="Arai W."/>
            <person name="Tsubouchi T."/>
            <person name="Morono Y."/>
            <person name="Uchiyama I."/>
            <person name="Ito T."/>
            <person name="Fujiyama A."/>
            <person name="Inagaki F."/>
            <person name="Takami H."/>
        </authorList>
    </citation>
    <scope>NUCLEOTIDE SEQUENCE</scope>
    <source>
        <strain evidence="2">Expedition CK06-06</strain>
    </source>
</reference>
<dbReference type="InterPro" id="IPR013321">
    <property type="entry name" value="Arc_rbn_hlx_hlx"/>
</dbReference>
<comment type="caution">
    <text evidence="2">The sequence shown here is derived from an EMBL/GenBank/DDBJ whole genome shotgun (WGS) entry which is preliminary data.</text>
</comment>
<dbReference type="InterPro" id="IPR010985">
    <property type="entry name" value="Ribbon_hlx_hlx"/>
</dbReference>
<gene>
    <name evidence="2" type="ORF">S01H1_40186</name>
</gene>
<evidence type="ECO:0000313" key="2">
    <source>
        <dbReference type="EMBL" id="GAG03999.1"/>
    </source>
</evidence>
<accession>X0UE32</accession>
<dbReference type="InterPro" id="IPR002145">
    <property type="entry name" value="CopG"/>
</dbReference>
<organism evidence="2">
    <name type="scientific">marine sediment metagenome</name>
    <dbReference type="NCBI Taxonomy" id="412755"/>
    <lineage>
        <taxon>unclassified sequences</taxon>
        <taxon>metagenomes</taxon>
        <taxon>ecological metagenomes</taxon>
    </lineage>
</organism>
<dbReference type="SUPFAM" id="SSF47598">
    <property type="entry name" value="Ribbon-helix-helix"/>
    <property type="match status" value="1"/>
</dbReference>
<name>X0UE32_9ZZZZ</name>
<dbReference type="Gene3D" id="1.10.1220.10">
    <property type="entry name" value="Met repressor-like"/>
    <property type="match status" value="1"/>
</dbReference>
<dbReference type="AlphaFoldDB" id="X0UE32"/>
<proteinExistence type="predicted"/>